<dbReference type="EMBL" id="MCFL01000004">
    <property type="protein sequence ID" value="ORZ40005.1"/>
    <property type="molecule type" value="Genomic_DNA"/>
</dbReference>
<keyword evidence="3" id="KW-1185">Reference proteome</keyword>
<protein>
    <submittedName>
        <fullName evidence="2">Uncharacterized protein</fullName>
    </submittedName>
</protein>
<dbReference type="AlphaFoldDB" id="A0A1Y2HZG0"/>
<reference evidence="2 3" key="1">
    <citation type="submission" date="2016-07" db="EMBL/GenBank/DDBJ databases">
        <title>Pervasive Adenine N6-methylation of Active Genes in Fungi.</title>
        <authorList>
            <consortium name="DOE Joint Genome Institute"/>
            <person name="Mondo S.J."/>
            <person name="Dannebaum R.O."/>
            <person name="Kuo R.C."/>
            <person name="Labutti K."/>
            <person name="Haridas S."/>
            <person name="Kuo A."/>
            <person name="Salamov A."/>
            <person name="Ahrendt S.R."/>
            <person name="Lipzen A."/>
            <person name="Sullivan W."/>
            <person name="Andreopoulos W.B."/>
            <person name="Clum A."/>
            <person name="Lindquist E."/>
            <person name="Daum C."/>
            <person name="Ramamoorthy G.K."/>
            <person name="Gryganskyi A."/>
            <person name="Culley D."/>
            <person name="Magnuson J.K."/>
            <person name="James T.Y."/>
            <person name="O'Malley M.A."/>
            <person name="Stajich J.E."/>
            <person name="Spatafora J.W."/>
            <person name="Visel A."/>
            <person name="Grigoriev I.V."/>
        </authorList>
    </citation>
    <scope>NUCLEOTIDE SEQUENCE [LARGE SCALE GENOMIC DNA]</scope>
    <source>
        <strain evidence="2 3">PL171</strain>
    </source>
</reference>
<evidence type="ECO:0000256" key="1">
    <source>
        <dbReference type="SAM" id="MobiDB-lite"/>
    </source>
</evidence>
<name>A0A1Y2HZG0_9FUNG</name>
<dbReference type="Proteomes" id="UP000193411">
    <property type="component" value="Unassembled WGS sequence"/>
</dbReference>
<comment type="caution">
    <text evidence="2">The sequence shown here is derived from an EMBL/GenBank/DDBJ whole genome shotgun (WGS) entry which is preliminary data.</text>
</comment>
<evidence type="ECO:0000313" key="3">
    <source>
        <dbReference type="Proteomes" id="UP000193411"/>
    </source>
</evidence>
<feature type="region of interest" description="Disordered" evidence="1">
    <location>
        <begin position="117"/>
        <end position="140"/>
    </location>
</feature>
<organism evidence="2 3">
    <name type="scientific">Catenaria anguillulae PL171</name>
    <dbReference type="NCBI Taxonomy" id="765915"/>
    <lineage>
        <taxon>Eukaryota</taxon>
        <taxon>Fungi</taxon>
        <taxon>Fungi incertae sedis</taxon>
        <taxon>Blastocladiomycota</taxon>
        <taxon>Blastocladiomycetes</taxon>
        <taxon>Blastocladiales</taxon>
        <taxon>Catenariaceae</taxon>
        <taxon>Catenaria</taxon>
    </lineage>
</organism>
<gene>
    <name evidence="2" type="ORF">BCR44DRAFT_1220080</name>
</gene>
<proteinExistence type="predicted"/>
<accession>A0A1Y2HZG0</accession>
<evidence type="ECO:0000313" key="2">
    <source>
        <dbReference type="EMBL" id="ORZ40005.1"/>
    </source>
</evidence>
<sequence>MGIYMSRVPVPFPPIAGSVSLLPSTINVSTVPVHLSPYPLLNSLDQSVALALSTFPIHWLTVRSFHSVPTDCLSPLALQKSRPLRSVTSSRLLHAVLPVSAASIVISCFNRTIPSYSHDARRSNSLPPSPPNPSGTSVHSPHASRDVCLCWAMGAGLGDHSHHSASQPIPPCASCRGLPR</sequence>